<dbReference type="Proteomes" id="UP001187343">
    <property type="component" value="Unassembled WGS sequence"/>
</dbReference>
<accession>A0AA88PAD4</accession>
<feature type="compositionally biased region" description="Basic and acidic residues" evidence="1">
    <location>
        <begin position="59"/>
        <end position="72"/>
    </location>
</feature>
<sequence>MCMEQRRCSINPLELQEKLCEEGIDIEQKGSDSLIFGKNEREKRRITKVMFTDGVKTAAERGNERKGEREEMLVVGSEGGEESERRRGAQHNSCSASQRRFITSPGEERVRERRKKSTKAVIPAGFLEVALWKQTLGQMGLPGYLANEWEYTVSGSPLPWLPAGLTSQQ</sequence>
<name>A0AA88PAD4_9TELE</name>
<keyword evidence="3" id="KW-1185">Reference proteome</keyword>
<gene>
    <name evidence="2" type="ORF">Q8A67_021253</name>
</gene>
<reference evidence="2" key="1">
    <citation type="submission" date="2023-08" db="EMBL/GenBank/DDBJ databases">
        <title>Chromosome-level Genome Assembly of mud carp (Cirrhinus molitorella).</title>
        <authorList>
            <person name="Liu H."/>
        </authorList>
    </citation>
    <scope>NUCLEOTIDE SEQUENCE</scope>
    <source>
        <strain evidence="2">Prfri</strain>
        <tissue evidence="2">Muscle</tissue>
    </source>
</reference>
<protein>
    <submittedName>
        <fullName evidence="2">Uncharacterized protein</fullName>
    </submittedName>
</protein>
<comment type="caution">
    <text evidence="2">The sequence shown here is derived from an EMBL/GenBank/DDBJ whole genome shotgun (WGS) entry which is preliminary data.</text>
</comment>
<feature type="compositionally biased region" description="Polar residues" evidence="1">
    <location>
        <begin position="90"/>
        <end position="101"/>
    </location>
</feature>
<organism evidence="2 3">
    <name type="scientific">Cirrhinus molitorella</name>
    <name type="common">mud carp</name>
    <dbReference type="NCBI Taxonomy" id="172907"/>
    <lineage>
        <taxon>Eukaryota</taxon>
        <taxon>Metazoa</taxon>
        <taxon>Chordata</taxon>
        <taxon>Craniata</taxon>
        <taxon>Vertebrata</taxon>
        <taxon>Euteleostomi</taxon>
        <taxon>Actinopterygii</taxon>
        <taxon>Neopterygii</taxon>
        <taxon>Teleostei</taxon>
        <taxon>Ostariophysi</taxon>
        <taxon>Cypriniformes</taxon>
        <taxon>Cyprinidae</taxon>
        <taxon>Labeoninae</taxon>
        <taxon>Labeonini</taxon>
        <taxon>Cirrhinus</taxon>
    </lineage>
</organism>
<dbReference type="AlphaFoldDB" id="A0AA88PAD4"/>
<evidence type="ECO:0000256" key="1">
    <source>
        <dbReference type="SAM" id="MobiDB-lite"/>
    </source>
</evidence>
<evidence type="ECO:0000313" key="2">
    <source>
        <dbReference type="EMBL" id="KAK2874100.1"/>
    </source>
</evidence>
<feature type="region of interest" description="Disordered" evidence="1">
    <location>
        <begin position="59"/>
        <end position="109"/>
    </location>
</feature>
<dbReference type="EMBL" id="JAUYZG010000021">
    <property type="protein sequence ID" value="KAK2874100.1"/>
    <property type="molecule type" value="Genomic_DNA"/>
</dbReference>
<proteinExistence type="predicted"/>
<evidence type="ECO:0000313" key="3">
    <source>
        <dbReference type="Proteomes" id="UP001187343"/>
    </source>
</evidence>